<evidence type="ECO:0000313" key="1">
    <source>
        <dbReference type="EMBL" id="PSJ43529.1"/>
    </source>
</evidence>
<keyword evidence="2" id="KW-1185">Reference proteome</keyword>
<gene>
    <name evidence="1" type="ORF">C7I55_04025</name>
</gene>
<dbReference type="PANTHER" id="PTHR33639">
    <property type="entry name" value="THIOL-DISULFIDE OXIDOREDUCTASE DCC"/>
    <property type="match status" value="1"/>
</dbReference>
<name>A0A2P7QZZ8_9SPHN</name>
<proteinExistence type="predicted"/>
<dbReference type="PANTHER" id="PTHR33639:SF2">
    <property type="entry name" value="DUF393 DOMAIN-CONTAINING PROTEIN"/>
    <property type="match status" value="1"/>
</dbReference>
<accession>A0A2P7QZZ8</accession>
<dbReference type="Pfam" id="PF04134">
    <property type="entry name" value="DCC1-like"/>
    <property type="match status" value="1"/>
</dbReference>
<organism evidence="1 2">
    <name type="scientific">Allosphingosinicella deserti</name>
    <dbReference type="NCBI Taxonomy" id="2116704"/>
    <lineage>
        <taxon>Bacteria</taxon>
        <taxon>Pseudomonadati</taxon>
        <taxon>Pseudomonadota</taxon>
        <taxon>Alphaproteobacteria</taxon>
        <taxon>Sphingomonadales</taxon>
        <taxon>Sphingomonadaceae</taxon>
        <taxon>Allosphingosinicella</taxon>
    </lineage>
</organism>
<dbReference type="GO" id="GO:0015035">
    <property type="term" value="F:protein-disulfide reductase activity"/>
    <property type="evidence" value="ECO:0007669"/>
    <property type="project" value="InterPro"/>
</dbReference>
<reference evidence="1 2" key="1">
    <citation type="submission" date="2018-03" db="EMBL/GenBank/DDBJ databases">
        <title>The draft genome of Sphingosinicella sp. GL-C-18.</title>
        <authorList>
            <person name="Liu L."/>
            <person name="Li L."/>
            <person name="Liang L."/>
            <person name="Zhang X."/>
            <person name="Wang T."/>
        </authorList>
    </citation>
    <scope>NUCLEOTIDE SEQUENCE [LARGE SCALE GENOMIC DNA]</scope>
    <source>
        <strain evidence="1 2">GL-C-18</strain>
    </source>
</reference>
<sequence>MALACSDPAQPGHPLRASSNGLIVASQNHRPAYSWRADPNVPAFADEKPLIVFDGLCVLCSANAKFVLRHDRKAAFRLTTAQGPVGEALYRHFGLANGDYETLLVLSQGRLLTHSDAAIAIGEGLGWPWRAARALRMVPRPLRDTLYRLVARNRYRLFGRRTACWMPRDEDRARIL</sequence>
<protein>
    <submittedName>
        <fullName evidence="1">DUF393 domain-containing protein</fullName>
    </submittedName>
</protein>
<dbReference type="OrthoDB" id="9785438at2"/>
<dbReference type="Proteomes" id="UP000241167">
    <property type="component" value="Unassembled WGS sequence"/>
</dbReference>
<dbReference type="InterPro" id="IPR052927">
    <property type="entry name" value="DCC_oxidoreductase"/>
</dbReference>
<dbReference type="EMBL" id="PXYI01000001">
    <property type="protein sequence ID" value="PSJ43529.1"/>
    <property type="molecule type" value="Genomic_DNA"/>
</dbReference>
<evidence type="ECO:0000313" key="2">
    <source>
        <dbReference type="Proteomes" id="UP000241167"/>
    </source>
</evidence>
<dbReference type="AlphaFoldDB" id="A0A2P7QZZ8"/>
<comment type="caution">
    <text evidence="1">The sequence shown here is derived from an EMBL/GenBank/DDBJ whole genome shotgun (WGS) entry which is preliminary data.</text>
</comment>
<dbReference type="InterPro" id="IPR007263">
    <property type="entry name" value="DCC1-like"/>
</dbReference>